<evidence type="ECO:0000313" key="4">
    <source>
        <dbReference type="Proteomes" id="UP000294739"/>
    </source>
</evidence>
<keyword evidence="3" id="KW-0378">Hydrolase</keyword>
<dbReference type="InterPro" id="IPR004176">
    <property type="entry name" value="Clp_R_N"/>
</dbReference>
<gene>
    <name evidence="3" type="ORF">E1269_13485</name>
</gene>
<name>A0A4R5D870_9ACTN</name>
<proteinExistence type="predicted"/>
<comment type="caution">
    <text evidence="3">The sequence shown here is derived from an EMBL/GenBank/DDBJ whole genome shotgun (WGS) entry which is preliminary data.</text>
</comment>
<dbReference type="Pfam" id="PF02861">
    <property type="entry name" value="Clp_N"/>
    <property type="match status" value="2"/>
</dbReference>
<keyword evidence="1" id="KW-0677">Repeat</keyword>
<dbReference type="Gene3D" id="1.10.1780.10">
    <property type="entry name" value="Clp, N-terminal domain"/>
    <property type="match status" value="2"/>
</dbReference>
<organism evidence="3 4">
    <name type="scientific">Jiangella asiatica</name>
    <dbReference type="NCBI Taxonomy" id="2530372"/>
    <lineage>
        <taxon>Bacteria</taxon>
        <taxon>Bacillati</taxon>
        <taxon>Actinomycetota</taxon>
        <taxon>Actinomycetes</taxon>
        <taxon>Jiangellales</taxon>
        <taxon>Jiangellaceae</taxon>
        <taxon>Jiangella</taxon>
    </lineage>
</organism>
<dbReference type="RefSeq" id="WP_131895291.1">
    <property type="nucleotide sequence ID" value="NZ_SMKZ01000017.1"/>
</dbReference>
<keyword evidence="4" id="KW-1185">Reference proteome</keyword>
<evidence type="ECO:0000256" key="1">
    <source>
        <dbReference type="PROSITE-ProRule" id="PRU01251"/>
    </source>
</evidence>
<sequence length="203" mass="22193">MFERFTTEARDTVVQAQREARELRHRWIGTEHLLLALLRRPDAPGVATLTRLGVTASAARSAVTAVVAGDDGGPLGEDDTEALRSLGIDLDEVRRRAEAAFGEGALDTPLDVDRGRRFGLFRRRLSSSDRGPGHLPFVPRAKKALELSLREALALKDKHIGTEHLVLGLLRGDDQLMRGVLERLGVEPGAVRSEVVADLRRAA</sequence>
<dbReference type="PROSITE" id="PS51903">
    <property type="entry name" value="CLP_R"/>
    <property type="match status" value="1"/>
</dbReference>
<dbReference type="GO" id="GO:0008233">
    <property type="term" value="F:peptidase activity"/>
    <property type="evidence" value="ECO:0007669"/>
    <property type="project" value="UniProtKB-KW"/>
</dbReference>
<dbReference type="AlphaFoldDB" id="A0A4R5D870"/>
<reference evidence="3 4" key="1">
    <citation type="submission" date="2019-03" db="EMBL/GenBank/DDBJ databases">
        <title>Draft genome sequences of novel Actinobacteria.</title>
        <authorList>
            <person name="Sahin N."/>
            <person name="Ay H."/>
            <person name="Saygin H."/>
        </authorList>
    </citation>
    <scope>NUCLEOTIDE SEQUENCE [LARGE SCALE GENOMIC DNA]</scope>
    <source>
        <strain evidence="3 4">5K138</strain>
    </source>
</reference>
<dbReference type="Proteomes" id="UP000294739">
    <property type="component" value="Unassembled WGS sequence"/>
</dbReference>
<protein>
    <submittedName>
        <fullName evidence="3">Clp protease</fullName>
    </submittedName>
</protein>
<feature type="domain" description="Clp R" evidence="2">
    <location>
        <begin position="2"/>
        <end position="202"/>
    </location>
</feature>
<dbReference type="SUPFAM" id="SSF81923">
    <property type="entry name" value="Double Clp-N motif"/>
    <property type="match status" value="2"/>
</dbReference>
<dbReference type="InParanoid" id="A0A4R5D870"/>
<accession>A0A4R5D870</accession>
<keyword evidence="3" id="KW-0645">Protease</keyword>
<dbReference type="InterPro" id="IPR036628">
    <property type="entry name" value="Clp_N_dom_sf"/>
</dbReference>
<dbReference type="OrthoDB" id="3628183at2"/>
<dbReference type="EMBL" id="SMKZ01000017">
    <property type="protein sequence ID" value="TDE09646.1"/>
    <property type="molecule type" value="Genomic_DNA"/>
</dbReference>
<dbReference type="GO" id="GO:0006508">
    <property type="term" value="P:proteolysis"/>
    <property type="evidence" value="ECO:0007669"/>
    <property type="project" value="UniProtKB-KW"/>
</dbReference>
<evidence type="ECO:0000313" key="3">
    <source>
        <dbReference type="EMBL" id="TDE09646.1"/>
    </source>
</evidence>
<evidence type="ECO:0000259" key="2">
    <source>
        <dbReference type="PROSITE" id="PS51903"/>
    </source>
</evidence>